<sequence>MQLIKVFYILVLFSFSSCKQAATKANLNVINEEKIKTILVDKNQLKLIPEKGQWFYKKQPFNGFAVVYFSDGSIAEKTGFFNGKKQGVSNKWFQDGTLQKTSYYQQNKLNGIVKVWWKSGAIASEYNYTDGVKHGVQQRWYSSGQLAKKRNLNKGKEEGMQQAWLENGKIYVNYEAKNGRIFGMNRANLCYKLNKEEVQYESK</sequence>
<evidence type="ECO:0000313" key="2">
    <source>
        <dbReference type="EMBL" id="MCI2227833.1"/>
    </source>
</evidence>
<keyword evidence="3" id="KW-1185">Reference proteome</keyword>
<dbReference type="Pfam" id="PF07661">
    <property type="entry name" value="MORN_2"/>
    <property type="match status" value="2"/>
</dbReference>
<dbReference type="AlphaFoldDB" id="A0A9X2AIY5"/>
<evidence type="ECO:0000256" key="1">
    <source>
        <dbReference type="SAM" id="SignalP"/>
    </source>
</evidence>
<comment type="caution">
    <text evidence="2">The sequence shown here is derived from an EMBL/GenBank/DDBJ whole genome shotgun (WGS) entry which is preliminary data.</text>
</comment>
<dbReference type="SUPFAM" id="SSF82185">
    <property type="entry name" value="Histone H3 K4-specific methyltransferase SET7/9 N-terminal domain"/>
    <property type="match status" value="1"/>
</dbReference>
<feature type="chain" id="PRO_5040920774" description="MORN repeat variant" evidence="1">
    <location>
        <begin position="22"/>
        <end position="203"/>
    </location>
</feature>
<organism evidence="2 3">
    <name type="scientific">Polaribacter marinus</name>
    <dbReference type="NCBI Taxonomy" id="2916838"/>
    <lineage>
        <taxon>Bacteria</taxon>
        <taxon>Pseudomonadati</taxon>
        <taxon>Bacteroidota</taxon>
        <taxon>Flavobacteriia</taxon>
        <taxon>Flavobacteriales</taxon>
        <taxon>Flavobacteriaceae</taxon>
    </lineage>
</organism>
<dbReference type="Gene3D" id="3.90.930.1">
    <property type="match status" value="1"/>
</dbReference>
<dbReference type="InterPro" id="IPR011652">
    <property type="entry name" value="MORN_2"/>
</dbReference>
<dbReference type="RefSeq" id="WP_242176953.1">
    <property type="nucleotide sequence ID" value="NZ_JAKQYM010000001.1"/>
</dbReference>
<evidence type="ECO:0008006" key="4">
    <source>
        <dbReference type="Google" id="ProtNLM"/>
    </source>
</evidence>
<dbReference type="Proteomes" id="UP001139369">
    <property type="component" value="Unassembled WGS sequence"/>
</dbReference>
<name>A0A9X2AIY5_9FLAO</name>
<accession>A0A9X2AIY5</accession>
<keyword evidence="1" id="KW-0732">Signal</keyword>
<protein>
    <recommendedName>
        <fullName evidence="4">MORN repeat variant</fullName>
    </recommendedName>
</protein>
<feature type="signal peptide" evidence="1">
    <location>
        <begin position="1"/>
        <end position="21"/>
    </location>
</feature>
<dbReference type="EMBL" id="JAKQYM010000001">
    <property type="protein sequence ID" value="MCI2227833.1"/>
    <property type="molecule type" value="Genomic_DNA"/>
</dbReference>
<dbReference type="PROSITE" id="PS51257">
    <property type="entry name" value="PROKAR_LIPOPROTEIN"/>
    <property type="match status" value="1"/>
</dbReference>
<gene>
    <name evidence="2" type="ORF">MC378_01555</name>
</gene>
<evidence type="ECO:0000313" key="3">
    <source>
        <dbReference type="Proteomes" id="UP001139369"/>
    </source>
</evidence>
<proteinExistence type="predicted"/>
<reference evidence="2" key="1">
    <citation type="submission" date="2022-02" db="EMBL/GenBank/DDBJ databases">
        <title>Polaribacter sp. MSW13, isolated from seawater.</title>
        <authorList>
            <person name="Kristyanto S."/>
            <person name="Jung J."/>
            <person name="Jeon C.O."/>
        </authorList>
    </citation>
    <scope>NUCLEOTIDE SEQUENCE</scope>
    <source>
        <strain evidence="2">MSW13</strain>
    </source>
</reference>